<dbReference type="Proteomes" id="UP000231019">
    <property type="component" value="Unassembled WGS sequence"/>
</dbReference>
<dbReference type="InterPro" id="IPR036063">
    <property type="entry name" value="Smr_dom_sf"/>
</dbReference>
<dbReference type="SUPFAM" id="SSF52540">
    <property type="entry name" value="P-loop containing nucleoside triphosphate hydrolases"/>
    <property type="match status" value="1"/>
</dbReference>
<evidence type="ECO:0000259" key="5">
    <source>
        <dbReference type="PROSITE" id="PS50828"/>
    </source>
</evidence>
<keyword evidence="1" id="KW-0547">Nucleotide-binding</keyword>
<reference evidence="6 7" key="1">
    <citation type="submission" date="2017-09" db="EMBL/GenBank/DDBJ databases">
        <title>Depth-based differentiation of microbial function through sediment-hosted aquifers and enrichment of novel symbionts in the deep terrestrial subsurface.</title>
        <authorList>
            <person name="Probst A.J."/>
            <person name="Ladd B."/>
            <person name="Jarett J.K."/>
            <person name="Geller-Mcgrath D.E."/>
            <person name="Sieber C.M."/>
            <person name="Emerson J.B."/>
            <person name="Anantharaman K."/>
            <person name="Thomas B.C."/>
            <person name="Malmstrom R."/>
            <person name="Stieglmeier M."/>
            <person name="Klingl A."/>
            <person name="Woyke T."/>
            <person name="Ryan C.M."/>
            <person name="Banfield J.F."/>
        </authorList>
    </citation>
    <scope>NUCLEOTIDE SEQUENCE [LARGE SCALE GENOMIC DNA]</scope>
    <source>
        <strain evidence="6">CG17_big_fil_post_rev_8_21_14_2_50_48_46</strain>
    </source>
</reference>
<evidence type="ECO:0000256" key="4">
    <source>
        <dbReference type="SAM" id="MobiDB-lite"/>
    </source>
</evidence>
<dbReference type="InterPro" id="IPR000432">
    <property type="entry name" value="DNA_mismatch_repair_MutS_C"/>
</dbReference>
<dbReference type="GO" id="GO:0006298">
    <property type="term" value="P:mismatch repair"/>
    <property type="evidence" value="ECO:0007669"/>
    <property type="project" value="InterPro"/>
</dbReference>
<name>A0A2M7GAM4_9BACT</name>
<dbReference type="InterPro" id="IPR002625">
    <property type="entry name" value="Smr_dom"/>
</dbReference>
<protein>
    <recommendedName>
        <fullName evidence="5">Smr domain-containing protein</fullName>
    </recommendedName>
</protein>
<dbReference type="GO" id="GO:0140664">
    <property type="term" value="F:ATP-dependent DNA damage sensor activity"/>
    <property type="evidence" value="ECO:0007669"/>
    <property type="project" value="InterPro"/>
</dbReference>
<feature type="region of interest" description="Disordered" evidence="4">
    <location>
        <begin position="403"/>
        <end position="426"/>
    </location>
</feature>
<dbReference type="InterPro" id="IPR027417">
    <property type="entry name" value="P-loop_NTPase"/>
</dbReference>
<dbReference type="SUPFAM" id="SSF160443">
    <property type="entry name" value="SMR domain-like"/>
    <property type="match status" value="1"/>
</dbReference>
<dbReference type="SMART" id="SM00463">
    <property type="entry name" value="SMR"/>
    <property type="match status" value="1"/>
</dbReference>
<evidence type="ECO:0000256" key="2">
    <source>
        <dbReference type="ARBA" id="ARBA00022840"/>
    </source>
</evidence>
<evidence type="ECO:0000256" key="3">
    <source>
        <dbReference type="ARBA" id="ARBA00023125"/>
    </source>
</evidence>
<dbReference type="Pfam" id="PF01713">
    <property type="entry name" value="Smr"/>
    <property type="match status" value="1"/>
</dbReference>
<evidence type="ECO:0000256" key="1">
    <source>
        <dbReference type="ARBA" id="ARBA00022741"/>
    </source>
</evidence>
<keyword evidence="3" id="KW-0238">DNA-binding</keyword>
<evidence type="ECO:0000313" key="7">
    <source>
        <dbReference type="Proteomes" id="UP000231019"/>
    </source>
</evidence>
<evidence type="ECO:0000313" key="6">
    <source>
        <dbReference type="EMBL" id="PIW19197.1"/>
    </source>
</evidence>
<accession>A0A2M7GAM4</accession>
<dbReference type="GO" id="GO:0005524">
    <property type="term" value="F:ATP binding"/>
    <property type="evidence" value="ECO:0007669"/>
    <property type="project" value="UniProtKB-KW"/>
</dbReference>
<dbReference type="GO" id="GO:0030983">
    <property type="term" value="F:mismatched DNA binding"/>
    <property type="evidence" value="ECO:0007669"/>
    <property type="project" value="InterPro"/>
</dbReference>
<dbReference type="Gene3D" id="3.30.1370.110">
    <property type="match status" value="1"/>
</dbReference>
<dbReference type="Gene3D" id="3.40.50.300">
    <property type="entry name" value="P-loop containing nucleotide triphosphate hydrolases"/>
    <property type="match status" value="1"/>
</dbReference>
<dbReference type="SMART" id="SM00534">
    <property type="entry name" value="MUTSac"/>
    <property type="match status" value="1"/>
</dbReference>
<sequence length="578" mass="65067">MKPASPTNLPSWDKLTEKLAELAITPGAKRLAYLLKPVFSKRELESLQRQFHEFQNFLAVFPAPFKGFEEKSVQTLLSQLERNYSNLLPSQEKAFEFLVERAKALRGALEPHQKKWPALWQNFQTLKIAEDLLKRLEKIHSRDQKNQLFSQRWRQFQEISKLLSGLDFLNAKFLLAQSYQGNLVAFSKHQEIHLSDFRFPQDLLQDEPCFSGELHWSNHENIWLLTGAHESGKTRLLENIGLAVLMHQAGLPIPAASESHLPVFSDLQFLPEDTPLRQSLNEIQSLLRRSSLPQLLLWDNPLTGSNPGESHALLRALLQELAGKPVKLLLVTHNHLLTKLADENPAMMQVALERKGQNLKILPQQRASSELFLLARKAGWPAALVNQAEQAYAKLKPPKTKVQAAQPAKAPRFKLPQAPPQNDARPRLTPGVEIGVWIFVESLRSYGELLSLPDSKGEVSVLLDGKKWKVQAQDVLLSSHRKEKKGDTTGIRIITYSIATEACDLHNLRVHEAEWTLEKFLDTATHGGLHQVSIIHGKGEGALRRAVHAALATSPYVKSFRLAEYGKGDSGVTVVELN</sequence>
<gene>
    <name evidence="6" type="ORF">COW36_01940</name>
</gene>
<feature type="domain" description="Smr" evidence="5">
    <location>
        <begin position="503"/>
        <end position="578"/>
    </location>
</feature>
<dbReference type="InterPro" id="IPR045076">
    <property type="entry name" value="MutS"/>
</dbReference>
<proteinExistence type="predicted"/>
<dbReference type="Pfam" id="PF00488">
    <property type="entry name" value="MutS_V"/>
    <property type="match status" value="1"/>
</dbReference>
<comment type="caution">
    <text evidence="6">The sequence shown here is derived from an EMBL/GenBank/DDBJ whole genome shotgun (WGS) entry which is preliminary data.</text>
</comment>
<dbReference type="PROSITE" id="PS50828">
    <property type="entry name" value="SMR"/>
    <property type="match status" value="1"/>
</dbReference>
<keyword evidence="2" id="KW-0067">ATP-binding</keyword>
<dbReference type="AlphaFoldDB" id="A0A2M7GAM4"/>
<organism evidence="6 7">
    <name type="scientific">bacterium (Candidatus Blackallbacteria) CG17_big_fil_post_rev_8_21_14_2_50_48_46</name>
    <dbReference type="NCBI Taxonomy" id="2014261"/>
    <lineage>
        <taxon>Bacteria</taxon>
        <taxon>Candidatus Blackallbacteria</taxon>
    </lineage>
</organism>
<dbReference type="EMBL" id="PFFQ01000005">
    <property type="protein sequence ID" value="PIW19197.1"/>
    <property type="molecule type" value="Genomic_DNA"/>
</dbReference>
<dbReference type="PANTHER" id="PTHR11361">
    <property type="entry name" value="DNA MISMATCH REPAIR PROTEIN MUTS FAMILY MEMBER"/>
    <property type="match status" value="1"/>
</dbReference>